<gene>
    <name evidence="1" type="ORF">GGX14DRAFT_553524</name>
</gene>
<dbReference type="AlphaFoldDB" id="A0AAD6YUT4"/>
<protein>
    <submittedName>
        <fullName evidence="1">Uncharacterized protein</fullName>
    </submittedName>
</protein>
<reference evidence="1" key="1">
    <citation type="submission" date="2023-03" db="EMBL/GenBank/DDBJ databases">
        <title>Massive genome expansion in bonnet fungi (Mycena s.s.) driven by repeated elements and novel gene families across ecological guilds.</title>
        <authorList>
            <consortium name="Lawrence Berkeley National Laboratory"/>
            <person name="Harder C.B."/>
            <person name="Miyauchi S."/>
            <person name="Viragh M."/>
            <person name="Kuo A."/>
            <person name="Thoen E."/>
            <person name="Andreopoulos B."/>
            <person name="Lu D."/>
            <person name="Skrede I."/>
            <person name="Drula E."/>
            <person name="Henrissat B."/>
            <person name="Morin E."/>
            <person name="Kohler A."/>
            <person name="Barry K."/>
            <person name="LaButti K."/>
            <person name="Morin E."/>
            <person name="Salamov A."/>
            <person name="Lipzen A."/>
            <person name="Mereny Z."/>
            <person name="Hegedus B."/>
            <person name="Baldrian P."/>
            <person name="Stursova M."/>
            <person name="Weitz H."/>
            <person name="Taylor A."/>
            <person name="Grigoriev I.V."/>
            <person name="Nagy L.G."/>
            <person name="Martin F."/>
            <person name="Kauserud H."/>
        </authorList>
    </citation>
    <scope>NUCLEOTIDE SEQUENCE</scope>
    <source>
        <strain evidence="1">9144</strain>
    </source>
</reference>
<organism evidence="1 2">
    <name type="scientific">Mycena pura</name>
    <dbReference type="NCBI Taxonomy" id="153505"/>
    <lineage>
        <taxon>Eukaryota</taxon>
        <taxon>Fungi</taxon>
        <taxon>Dikarya</taxon>
        <taxon>Basidiomycota</taxon>
        <taxon>Agaricomycotina</taxon>
        <taxon>Agaricomycetes</taxon>
        <taxon>Agaricomycetidae</taxon>
        <taxon>Agaricales</taxon>
        <taxon>Marasmiineae</taxon>
        <taxon>Mycenaceae</taxon>
        <taxon>Mycena</taxon>
    </lineage>
</organism>
<comment type="caution">
    <text evidence="1">The sequence shown here is derived from an EMBL/GenBank/DDBJ whole genome shotgun (WGS) entry which is preliminary data.</text>
</comment>
<dbReference type="EMBL" id="JARJCW010000001">
    <property type="protein sequence ID" value="KAJ7230025.1"/>
    <property type="molecule type" value="Genomic_DNA"/>
</dbReference>
<proteinExistence type="predicted"/>
<keyword evidence="2" id="KW-1185">Reference proteome</keyword>
<sequence>MSIYQRQPTAVFSSLLKLLSSYGCGLQHVPHAHNSGTMIVASALALRAHPCRLAPGVGLLDVLTPSFPLAQPWRIPPSSIRIA</sequence>
<name>A0AAD6YUT4_9AGAR</name>
<evidence type="ECO:0000313" key="2">
    <source>
        <dbReference type="Proteomes" id="UP001219525"/>
    </source>
</evidence>
<accession>A0AAD6YUT4</accession>
<evidence type="ECO:0000313" key="1">
    <source>
        <dbReference type="EMBL" id="KAJ7230025.1"/>
    </source>
</evidence>
<dbReference type="Proteomes" id="UP001219525">
    <property type="component" value="Unassembled WGS sequence"/>
</dbReference>